<keyword evidence="3" id="KW-1185">Reference proteome</keyword>
<protein>
    <submittedName>
        <fullName evidence="2">Uncharacterized protein</fullName>
    </submittedName>
</protein>
<dbReference type="EMBL" id="JAUKUA010000002">
    <property type="protein sequence ID" value="KAK0725786.1"/>
    <property type="molecule type" value="Genomic_DNA"/>
</dbReference>
<organism evidence="2 3">
    <name type="scientific">Lasiosphaeris hirsuta</name>
    <dbReference type="NCBI Taxonomy" id="260670"/>
    <lineage>
        <taxon>Eukaryota</taxon>
        <taxon>Fungi</taxon>
        <taxon>Dikarya</taxon>
        <taxon>Ascomycota</taxon>
        <taxon>Pezizomycotina</taxon>
        <taxon>Sordariomycetes</taxon>
        <taxon>Sordariomycetidae</taxon>
        <taxon>Sordariales</taxon>
        <taxon>Lasiosphaeriaceae</taxon>
        <taxon>Lasiosphaeris</taxon>
    </lineage>
</organism>
<gene>
    <name evidence="2" type="ORF">B0H67DRAFT_551256</name>
</gene>
<evidence type="ECO:0000256" key="1">
    <source>
        <dbReference type="SAM" id="MobiDB-lite"/>
    </source>
</evidence>
<dbReference type="Proteomes" id="UP001172102">
    <property type="component" value="Unassembled WGS sequence"/>
</dbReference>
<proteinExistence type="predicted"/>
<accession>A0AA40B163</accession>
<sequence length="108" mass="12176">MHKATQLTLTYREMANDFREEVRQDTKARNPTSHRIIKGSFSPSFAGTKGAKEAYPGDALDSEDGSEPAPDGFMERENIRIKANEALLDPELQEELERLKHQKGESQS</sequence>
<reference evidence="2" key="1">
    <citation type="submission" date="2023-06" db="EMBL/GenBank/DDBJ databases">
        <title>Genome-scale phylogeny and comparative genomics of the fungal order Sordariales.</title>
        <authorList>
            <consortium name="Lawrence Berkeley National Laboratory"/>
            <person name="Hensen N."/>
            <person name="Bonometti L."/>
            <person name="Westerberg I."/>
            <person name="Brannstrom I.O."/>
            <person name="Guillou S."/>
            <person name="Cros-Aarteil S."/>
            <person name="Calhoun S."/>
            <person name="Haridas S."/>
            <person name="Kuo A."/>
            <person name="Mondo S."/>
            <person name="Pangilinan J."/>
            <person name="Riley R."/>
            <person name="Labutti K."/>
            <person name="Andreopoulos B."/>
            <person name="Lipzen A."/>
            <person name="Chen C."/>
            <person name="Yanf M."/>
            <person name="Daum C."/>
            <person name="Ng V."/>
            <person name="Clum A."/>
            <person name="Steindorff A."/>
            <person name="Ohm R."/>
            <person name="Martin F."/>
            <person name="Silar P."/>
            <person name="Natvig D."/>
            <person name="Lalanne C."/>
            <person name="Gautier V."/>
            <person name="Ament-Velasquez S.L."/>
            <person name="Kruys A."/>
            <person name="Hutchinson M.I."/>
            <person name="Powell A.J."/>
            <person name="Barry K."/>
            <person name="Miller A.N."/>
            <person name="Grigoriev I.V."/>
            <person name="Debuchy R."/>
            <person name="Gladieux P."/>
            <person name="Thoren M.H."/>
            <person name="Johannesson H."/>
        </authorList>
    </citation>
    <scope>NUCLEOTIDE SEQUENCE</scope>
    <source>
        <strain evidence="2">SMH4607-1</strain>
    </source>
</reference>
<name>A0AA40B163_9PEZI</name>
<comment type="caution">
    <text evidence="2">The sequence shown here is derived from an EMBL/GenBank/DDBJ whole genome shotgun (WGS) entry which is preliminary data.</text>
</comment>
<evidence type="ECO:0000313" key="3">
    <source>
        <dbReference type="Proteomes" id="UP001172102"/>
    </source>
</evidence>
<evidence type="ECO:0000313" key="2">
    <source>
        <dbReference type="EMBL" id="KAK0725786.1"/>
    </source>
</evidence>
<dbReference type="AlphaFoldDB" id="A0AA40B163"/>
<feature type="region of interest" description="Disordered" evidence="1">
    <location>
        <begin position="21"/>
        <end position="73"/>
    </location>
</feature>